<dbReference type="Gene3D" id="3.90.79.10">
    <property type="entry name" value="Nucleoside Triphosphate Pyrophosphohydrolase"/>
    <property type="match status" value="1"/>
</dbReference>
<keyword evidence="3" id="KW-0479">Metal-binding</keyword>
<keyword evidence="4" id="KW-0378">Hydrolase</keyword>
<evidence type="ECO:0000313" key="10">
    <source>
        <dbReference type="Proteomes" id="UP000309174"/>
    </source>
</evidence>
<feature type="compositionally biased region" description="Basic residues" evidence="7">
    <location>
        <begin position="41"/>
        <end position="53"/>
    </location>
</feature>
<keyword evidence="10" id="KW-1185">Reference proteome</keyword>
<evidence type="ECO:0000313" key="9">
    <source>
        <dbReference type="EMBL" id="TMQ91716.1"/>
    </source>
</evidence>
<dbReference type="PANTHER" id="PTHR12992">
    <property type="entry name" value="NUDIX HYDROLASE"/>
    <property type="match status" value="1"/>
</dbReference>
<evidence type="ECO:0000256" key="4">
    <source>
        <dbReference type="ARBA" id="ARBA00022801"/>
    </source>
</evidence>
<dbReference type="InterPro" id="IPR015797">
    <property type="entry name" value="NUDIX_hydrolase-like_dom_sf"/>
</dbReference>
<keyword evidence="6" id="KW-0464">Manganese</keyword>
<dbReference type="EMBL" id="VCKW01000192">
    <property type="protein sequence ID" value="TMQ91716.1"/>
    <property type="molecule type" value="Genomic_DNA"/>
</dbReference>
<dbReference type="PANTHER" id="PTHR12992:SF11">
    <property type="entry name" value="MITOCHONDRIAL COENZYME A DIPHOSPHATASE NUDT8"/>
    <property type="match status" value="1"/>
</dbReference>
<dbReference type="PROSITE" id="PS51462">
    <property type="entry name" value="NUDIX"/>
    <property type="match status" value="1"/>
</dbReference>
<evidence type="ECO:0000256" key="1">
    <source>
        <dbReference type="ARBA" id="ARBA00001936"/>
    </source>
</evidence>
<evidence type="ECO:0000256" key="5">
    <source>
        <dbReference type="ARBA" id="ARBA00022842"/>
    </source>
</evidence>
<sequence length="289" mass="31069">MLAVRPVAHAPSHGCARRSAKDRPTRRPRASSSSPAPSRDRRTRPRGRRTRRGKHEERSGVGTDVTDIAPTGPPWLDRFCSEGPRMTVPPMFQPVPGARAAAVLILFGEGPDGPDVLLTERAPTLNSHAGQPAFPGGRIDPGDCGGPDDDGAVAAALREAWEEAGVEPSGVDVLCRLPELYLAHSKHVVTPVAGWWREPSDIAPGHPGEVATVARVPIAELVDPANRLMIRHPSGVRMGPAFRVRGMLVWGFTAALLIRVLDAGGWNRPWNADHVEDLPPETLNLAARD</sequence>
<dbReference type="AlphaFoldDB" id="A0A5C4J5A8"/>
<protein>
    <submittedName>
        <fullName evidence="9">CoA pyrophosphatase</fullName>
    </submittedName>
</protein>
<feature type="region of interest" description="Disordered" evidence="7">
    <location>
        <begin position="1"/>
        <end position="81"/>
    </location>
</feature>
<dbReference type="GO" id="GO:0046872">
    <property type="term" value="F:metal ion binding"/>
    <property type="evidence" value="ECO:0007669"/>
    <property type="project" value="UniProtKB-KW"/>
</dbReference>
<accession>A0A5C4J5A8</accession>
<dbReference type="OrthoDB" id="9802805at2"/>
<evidence type="ECO:0000256" key="6">
    <source>
        <dbReference type="ARBA" id="ARBA00023211"/>
    </source>
</evidence>
<organism evidence="9 10">
    <name type="scientific">Actinomadura soli</name>
    <dbReference type="NCBI Taxonomy" id="2508997"/>
    <lineage>
        <taxon>Bacteria</taxon>
        <taxon>Bacillati</taxon>
        <taxon>Actinomycetota</taxon>
        <taxon>Actinomycetes</taxon>
        <taxon>Streptosporangiales</taxon>
        <taxon>Thermomonosporaceae</taxon>
        <taxon>Actinomadura</taxon>
    </lineage>
</organism>
<dbReference type="GO" id="GO:0010945">
    <property type="term" value="F:coenzyme A diphosphatase activity"/>
    <property type="evidence" value="ECO:0007669"/>
    <property type="project" value="InterPro"/>
</dbReference>
<dbReference type="InterPro" id="IPR000086">
    <property type="entry name" value="NUDIX_hydrolase_dom"/>
</dbReference>
<feature type="domain" description="Nudix hydrolase" evidence="8">
    <location>
        <begin position="97"/>
        <end position="242"/>
    </location>
</feature>
<dbReference type="Proteomes" id="UP000309174">
    <property type="component" value="Unassembled WGS sequence"/>
</dbReference>
<reference evidence="9 10" key="1">
    <citation type="submission" date="2019-05" db="EMBL/GenBank/DDBJ databases">
        <title>Draft genome sequence of Actinomadura sp. 14C53.</title>
        <authorList>
            <person name="Saricaoglu S."/>
            <person name="Isik K."/>
        </authorList>
    </citation>
    <scope>NUCLEOTIDE SEQUENCE [LARGE SCALE GENOMIC DNA]</scope>
    <source>
        <strain evidence="9 10">14C53</strain>
    </source>
</reference>
<comment type="caution">
    <text evidence="9">The sequence shown here is derived from an EMBL/GenBank/DDBJ whole genome shotgun (WGS) entry which is preliminary data.</text>
</comment>
<proteinExistence type="predicted"/>
<evidence type="ECO:0000256" key="3">
    <source>
        <dbReference type="ARBA" id="ARBA00022723"/>
    </source>
</evidence>
<gene>
    <name evidence="9" type="ORF">ETD83_29595</name>
</gene>
<evidence type="ECO:0000256" key="2">
    <source>
        <dbReference type="ARBA" id="ARBA00001946"/>
    </source>
</evidence>
<evidence type="ECO:0000259" key="8">
    <source>
        <dbReference type="PROSITE" id="PS51462"/>
    </source>
</evidence>
<evidence type="ECO:0000256" key="7">
    <source>
        <dbReference type="SAM" id="MobiDB-lite"/>
    </source>
</evidence>
<name>A0A5C4J5A8_9ACTN</name>
<comment type="cofactor">
    <cofactor evidence="2">
        <name>Mg(2+)</name>
        <dbReference type="ChEBI" id="CHEBI:18420"/>
    </cofactor>
</comment>
<comment type="cofactor">
    <cofactor evidence="1">
        <name>Mn(2+)</name>
        <dbReference type="ChEBI" id="CHEBI:29035"/>
    </cofactor>
</comment>
<dbReference type="CDD" id="cd03426">
    <property type="entry name" value="NUDIX_CoAse_Nudt7"/>
    <property type="match status" value="1"/>
</dbReference>
<keyword evidence="5" id="KW-0460">Magnesium</keyword>
<dbReference type="InterPro" id="IPR045121">
    <property type="entry name" value="CoAse"/>
</dbReference>
<dbReference type="SUPFAM" id="SSF55811">
    <property type="entry name" value="Nudix"/>
    <property type="match status" value="1"/>
</dbReference>
<dbReference type="Pfam" id="PF00293">
    <property type="entry name" value="NUDIX"/>
    <property type="match status" value="1"/>
</dbReference>